<keyword evidence="1" id="KW-0378">Hydrolase</keyword>
<dbReference type="STRING" id="1348114.OM33_05920"/>
<reference evidence="2 3" key="1">
    <citation type="submission" date="2014-11" db="EMBL/GenBank/DDBJ databases">
        <title>Complete Genome Sequence of Pseudoalteromonas sp. Strain OCN003 Isolated from Kaneohe Bay, Oahu, Hawaii.</title>
        <authorList>
            <person name="Beurmann S."/>
            <person name="Videau P."/>
            <person name="Ushijima B."/>
            <person name="Smith A.M."/>
            <person name="Aeby G.S."/>
            <person name="Callahan S.M."/>
            <person name="Belcaid M."/>
        </authorList>
    </citation>
    <scope>NUCLEOTIDE SEQUENCE [LARGE SCALE GENOMIC DNA]</scope>
    <source>
        <strain evidence="2 3">OCN003</strain>
    </source>
</reference>
<dbReference type="Gene3D" id="2.40.260.10">
    <property type="entry name" value="Sortase"/>
    <property type="match status" value="1"/>
</dbReference>
<protein>
    <recommendedName>
        <fullName evidence="4">Sortase</fullName>
    </recommendedName>
</protein>
<evidence type="ECO:0000313" key="2">
    <source>
        <dbReference type="EMBL" id="AIY64733.1"/>
    </source>
</evidence>
<dbReference type="RefSeq" id="WP_038639940.1">
    <property type="nucleotide sequence ID" value="NZ_CP009888.1"/>
</dbReference>
<dbReference type="SUPFAM" id="SSF63817">
    <property type="entry name" value="Sortase"/>
    <property type="match status" value="1"/>
</dbReference>
<dbReference type="HOGENOM" id="CLU_045680_6_0_6"/>
<name>A0A0A7EDX4_9GAMM</name>
<dbReference type="InterPro" id="IPR023365">
    <property type="entry name" value="Sortase_dom-sf"/>
</dbReference>
<gene>
    <name evidence="2" type="ORF">OM33_05920</name>
</gene>
<sequence length="186" mass="21456">MKSRRKLLRLLAFCIVILGLVLVFKSSYVYGKAQLAQFLLRQAWQENKTDANRQQKAWYYADGYPVGELFVESRDISQIVLNEASNRNLAFAPGIWHHPSNNILVAAHNDTHFSFVKELKLGEQISYQAQGKAQQHFKVINKMYVDYRDSNWLLGLNGYLVLITCERRSRLDLVPEGRVVVVAERV</sequence>
<evidence type="ECO:0000313" key="3">
    <source>
        <dbReference type="Proteomes" id="UP000030341"/>
    </source>
</evidence>
<dbReference type="OrthoDB" id="9790661at2"/>
<keyword evidence="3" id="KW-1185">Reference proteome</keyword>
<dbReference type="AlphaFoldDB" id="A0A0A7EDX4"/>
<dbReference type="Pfam" id="PF04203">
    <property type="entry name" value="Sortase"/>
    <property type="match status" value="1"/>
</dbReference>
<dbReference type="KEGG" id="pseo:OM33_05920"/>
<accession>A0A0A7EDX4</accession>
<dbReference type="Proteomes" id="UP000030341">
    <property type="component" value="Chromosome 1"/>
</dbReference>
<dbReference type="InterPro" id="IPR005754">
    <property type="entry name" value="Sortase"/>
</dbReference>
<organism evidence="2 3">
    <name type="scientific">Pseudoalteromonas piratica</name>
    <dbReference type="NCBI Taxonomy" id="1348114"/>
    <lineage>
        <taxon>Bacteria</taxon>
        <taxon>Pseudomonadati</taxon>
        <taxon>Pseudomonadota</taxon>
        <taxon>Gammaproteobacteria</taxon>
        <taxon>Alteromonadales</taxon>
        <taxon>Pseudoalteromonadaceae</taxon>
        <taxon>Pseudoalteromonas</taxon>
    </lineage>
</organism>
<evidence type="ECO:0000256" key="1">
    <source>
        <dbReference type="ARBA" id="ARBA00022801"/>
    </source>
</evidence>
<dbReference type="EMBL" id="CP009888">
    <property type="protein sequence ID" value="AIY64733.1"/>
    <property type="molecule type" value="Genomic_DNA"/>
</dbReference>
<dbReference type="GO" id="GO:0016787">
    <property type="term" value="F:hydrolase activity"/>
    <property type="evidence" value="ECO:0007669"/>
    <property type="project" value="UniProtKB-KW"/>
</dbReference>
<dbReference type="eggNOG" id="COG3764">
    <property type="taxonomic scope" value="Bacteria"/>
</dbReference>
<evidence type="ECO:0008006" key="4">
    <source>
        <dbReference type="Google" id="ProtNLM"/>
    </source>
</evidence>
<proteinExistence type="predicted"/>